<proteinExistence type="predicted"/>
<sequence>GFIHQDFHCGNILVFQREYMKEPAISDLGLAKGRNETNTDGNLYGVLPYVALHTR</sequence>
<dbReference type="GO" id="GO:0004672">
    <property type="term" value="F:protein kinase activity"/>
    <property type="evidence" value="ECO:0007669"/>
    <property type="project" value="InterPro"/>
</dbReference>
<comment type="caution">
    <text evidence="2">The sequence shown here is derived from an EMBL/GenBank/DDBJ whole genome shotgun (WGS) entry which is preliminary data.</text>
</comment>
<reference evidence="2" key="1">
    <citation type="submission" date="2021-06" db="EMBL/GenBank/DDBJ databases">
        <authorList>
            <person name="Kallberg Y."/>
            <person name="Tangrot J."/>
            <person name="Rosling A."/>
        </authorList>
    </citation>
    <scope>NUCLEOTIDE SEQUENCE</scope>
    <source>
        <strain evidence="2">AZ414A</strain>
    </source>
</reference>
<feature type="domain" description="Protein kinase" evidence="1">
    <location>
        <begin position="1"/>
        <end position="55"/>
    </location>
</feature>
<dbReference type="EMBL" id="CAJVPK010000181">
    <property type="protein sequence ID" value="CAG8468598.1"/>
    <property type="molecule type" value="Genomic_DNA"/>
</dbReference>
<evidence type="ECO:0000313" key="2">
    <source>
        <dbReference type="EMBL" id="CAG8468598.1"/>
    </source>
</evidence>
<dbReference type="PROSITE" id="PS50011">
    <property type="entry name" value="PROTEIN_KINASE_DOM"/>
    <property type="match status" value="1"/>
</dbReference>
<dbReference type="InterPro" id="IPR011009">
    <property type="entry name" value="Kinase-like_dom_sf"/>
</dbReference>
<dbReference type="GO" id="GO:0005524">
    <property type="term" value="F:ATP binding"/>
    <property type="evidence" value="ECO:0007669"/>
    <property type="project" value="InterPro"/>
</dbReference>
<dbReference type="SUPFAM" id="SSF56112">
    <property type="entry name" value="Protein kinase-like (PK-like)"/>
    <property type="match status" value="1"/>
</dbReference>
<evidence type="ECO:0000313" key="3">
    <source>
        <dbReference type="Proteomes" id="UP000789706"/>
    </source>
</evidence>
<dbReference type="Gene3D" id="1.10.510.10">
    <property type="entry name" value="Transferase(Phosphotransferase) domain 1"/>
    <property type="match status" value="1"/>
</dbReference>
<dbReference type="Proteomes" id="UP000789706">
    <property type="component" value="Unassembled WGS sequence"/>
</dbReference>
<evidence type="ECO:0000259" key="1">
    <source>
        <dbReference type="PROSITE" id="PS50011"/>
    </source>
</evidence>
<dbReference type="AlphaFoldDB" id="A0A9N8Z2D8"/>
<protein>
    <submittedName>
        <fullName evidence="2">8413_t:CDS:1</fullName>
    </submittedName>
</protein>
<name>A0A9N8Z2D8_9GLOM</name>
<gene>
    <name evidence="2" type="ORF">DEBURN_LOCUS3047</name>
</gene>
<accession>A0A9N8Z2D8</accession>
<organism evidence="2 3">
    <name type="scientific">Diversispora eburnea</name>
    <dbReference type="NCBI Taxonomy" id="1213867"/>
    <lineage>
        <taxon>Eukaryota</taxon>
        <taxon>Fungi</taxon>
        <taxon>Fungi incertae sedis</taxon>
        <taxon>Mucoromycota</taxon>
        <taxon>Glomeromycotina</taxon>
        <taxon>Glomeromycetes</taxon>
        <taxon>Diversisporales</taxon>
        <taxon>Diversisporaceae</taxon>
        <taxon>Diversispora</taxon>
    </lineage>
</organism>
<feature type="non-terminal residue" evidence="2">
    <location>
        <position position="1"/>
    </location>
</feature>
<dbReference type="InterPro" id="IPR000719">
    <property type="entry name" value="Prot_kinase_dom"/>
</dbReference>
<dbReference type="OrthoDB" id="10261027at2759"/>
<keyword evidence="3" id="KW-1185">Reference proteome</keyword>